<sequence length="104" mass="12520">MGSSNEYLIQQIINIPKKIEPSLWPQCCIYNVPAILLKVKEEAYTPLLISIGPIHHNNKNLDEMQEYKQRYFHFFWNRLGQKSDLVNYKSFLEQEEQNIRRCYQ</sequence>
<organism evidence="1 2">
    <name type="scientific">Pisum sativum</name>
    <name type="common">Garden pea</name>
    <name type="synonym">Lathyrus oleraceus</name>
    <dbReference type="NCBI Taxonomy" id="3888"/>
    <lineage>
        <taxon>Eukaryota</taxon>
        <taxon>Viridiplantae</taxon>
        <taxon>Streptophyta</taxon>
        <taxon>Embryophyta</taxon>
        <taxon>Tracheophyta</taxon>
        <taxon>Spermatophyta</taxon>
        <taxon>Magnoliopsida</taxon>
        <taxon>eudicotyledons</taxon>
        <taxon>Gunneridae</taxon>
        <taxon>Pentapetalae</taxon>
        <taxon>rosids</taxon>
        <taxon>fabids</taxon>
        <taxon>Fabales</taxon>
        <taxon>Fabaceae</taxon>
        <taxon>Papilionoideae</taxon>
        <taxon>50 kb inversion clade</taxon>
        <taxon>NPAAA clade</taxon>
        <taxon>Hologalegina</taxon>
        <taxon>IRL clade</taxon>
        <taxon>Fabeae</taxon>
        <taxon>Lathyrus</taxon>
    </lineage>
</organism>
<dbReference type="Proteomes" id="UP001058974">
    <property type="component" value="Chromosome 4"/>
</dbReference>
<accession>A0A9D4XQU7</accession>
<dbReference type="InterPro" id="IPR004158">
    <property type="entry name" value="DUF247_pln"/>
</dbReference>
<name>A0A9D4XQU7_PEA</name>
<protein>
    <submittedName>
        <fullName evidence="1">Uncharacterized protein</fullName>
    </submittedName>
</protein>
<dbReference type="PANTHER" id="PTHR31170:SF9">
    <property type="entry name" value="PROTEIN, PUTATIVE (DUF247)-RELATED"/>
    <property type="match status" value="1"/>
</dbReference>
<keyword evidence="2" id="KW-1185">Reference proteome</keyword>
<evidence type="ECO:0000313" key="2">
    <source>
        <dbReference type="Proteomes" id="UP001058974"/>
    </source>
</evidence>
<evidence type="ECO:0000313" key="1">
    <source>
        <dbReference type="EMBL" id="KAI5423370.1"/>
    </source>
</evidence>
<dbReference type="Pfam" id="PF03140">
    <property type="entry name" value="DUF247"/>
    <property type="match status" value="1"/>
</dbReference>
<comment type="caution">
    <text evidence="1">The sequence shown here is derived from an EMBL/GenBank/DDBJ whole genome shotgun (WGS) entry which is preliminary data.</text>
</comment>
<gene>
    <name evidence="1" type="ORF">KIW84_046367</name>
</gene>
<feature type="non-terminal residue" evidence="1">
    <location>
        <position position="104"/>
    </location>
</feature>
<dbReference type="AlphaFoldDB" id="A0A9D4XQU7"/>
<reference evidence="1 2" key="1">
    <citation type="journal article" date="2022" name="Nat. Genet.">
        <title>Improved pea reference genome and pan-genome highlight genomic features and evolutionary characteristics.</title>
        <authorList>
            <person name="Yang T."/>
            <person name="Liu R."/>
            <person name="Luo Y."/>
            <person name="Hu S."/>
            <person name="Wang D."/>
            <person name="Wang C."/>
            <person name="Pandey M.K."/>
            <person name="Ge S."/>
            <person name="Xu Q."/>
            <person name="Li N."/>
            <person name="Li G."/>
            <person name="Huang Y."/>
            <person name="Saxena R.K."/>
            <person name="Ji Y."/>
            <person name="Li M."/>
            <person name="Yan X."/>
            <person name="He Y."/>
            <person name="Liu Y."/>
            <person name="Wang X."/>
            <person name="Xiang C."/>
            <person name="Varshney R.K."/>
            <person name="Ding H."/>
            <person name="Gao S."/>
            <person name="Zong X."/>
        </authorList>
    </citation>
    <scope>NUCLEOTIDE SEQUENCE [LARGE SCALE GENOMIC DNA]</scope>
    <source>
        <strain evidence="1 2">cv. Zhongwan 6</strain>
    </source>
</reference>
<dbReference type="Gramene" id="Psat04G0636700-T1">
    <property type="protein sequence ID" value="KAI5423370.1"/>
    <property type="gene ID" value="KIW84_046367"/>
</dbReference>
<dbReference type="EMBL" id="JAMSHJ010000004">
    <property type="protein sequence ID" value="KAI5423370.1"/>
    <property type="molecule type" value="Genomic_DNA"/>
</dbReference>
<dbReference type="PANTHER" id="PTHR31170">
    <property type="entry name" value="BNAC04G53230D PROTEIN"/>
    <property type="match status" value="1"/>
</dbReference>
<proteinExistence type="predicted"/>